<accession>A0A212EU48</accession>
<organism evidence="1 2">
    <name type="scientific">Danaus plexippus plexippus</name>
    <dbReference type="NCBI Taxonomy" id="278856"/>
    <lineage>
        <taxon>Eukaryota</taxon>
        <taxon>Metazoa</taxon>
        <taxon>Ecdysozoa</taxon>
        <taxon>Arthropoda</taxon>
        <taxon>Hexapoda</taxon>
        <taxon>Insecta</taxon>
        <taxon>Pterygota</taxon>
        <taxon>Neoptera</taxon>
        <taxon>Endopterygota</taxon>
        <taxon>Lepidoptera</taxon>
        <taxon>Glossata</taxon>
        <taxon>Ditrysia</taxon>
        <taxon>Papilionoidea</taxon>
        <taxon>Nymphalidae</taxon>
        <taxon>Danainae</taxon>
        <taxon>Danaini</taxon>
        <taxon>Danaina</taxon>
        <taxon>Danaus</taxon>
        <taxon>Danaus</taxon>
    </lineage>
</organism>
<evidence type="ECO:0000313" key="1">
    <source>
        <dbReference type="EMBL" id="OWR45025.1"/>
    </source>
</evidence>
<name>A0A212EU48_DANPL</name>
<dbReference type="Proteomes" id="UP000007151">
    <property type="component" value="Unassembled WGS sequence"/>
</dbReference>
<evidence type="ECO:0000313" key="2">
    <source>
        <dbReference type="Proteomes" id="UP000007151"/>
    </source>
</evidence>
<protein>
    <submittedName>
        <fullName evidence="1">Uncharacterized protein</fullName>
    </submittedName>
</protein>
<dbReference type="AlphaFoldDB" id="A0A212EU48"/>
<proteinExistence type="predicted"/>
<sequence>MPTLRSSRYTIQYYQKHTVTALHLQHSTDSTNGADNTRERNDIATRRITHDRDGGRSETDRSASGCCARALRPLGPFPPRRDAFPALALAYWTSTG</sequence>
<keyword evidence="2" id="KW-1185">Reference proteome</keyword>
<comment type="caution">
    <text evidence="1">The sequence shown here is derived from an EMBL/GenBank/DDBJ whole genome shotgun (WGS) entry which is preliminary data.</text>
</comment>
<reference evidence="1 2" key="1">
    <citation type="journal article" date="2011" name="Cell">
        <title>The monarch butterfly genome yields insights into long-distance migration.</title>
        <authorList>
            <person name="Zhan S."/>
            <person name="Merlin C."/>
            <person name="Boore J.L."/>
            <person name="Reppert S.M."/>
        </authorList>
    </citation>
    <scope>NUCLEOTIDE SEQUENCE [LARGE SCALE GENOMIC DNA]</scope>
    <source>
        <strain evidence="1">F-2</strain>
    </source>
</reference>
<gene>
    <name evidence="1" type="ORF">KGM_206103</name>
</gene>
<dbReference type="KEGG" id="dpl:KGM_206103"/>
<dbReference type="InParanoid" id="A0A212EU48"/>
<dbReference type="EMBL" id="AGBW02012455">
    <property type="protein sequence ID" value="OWR45025.1"/>
    <property type="molecule type" value="Genomic_DNA"/>
</dbReference>